<dbReference type="SUPFAM" id="SSF56925">
    <property type="entry name" value="OMPA-like"/>
    <property type="match status" value="1"/>
</dbReference>
<name>A0A850NGN9_9PROT</name>
<reference evidence="4 6" key="1">
    <citation type="submission" date="2020-06" db="EMBL/GenBank/DDBJ databases">
        <title>Description of novel acetic acid bacteria.</title>
        <authorList>
            <person name="Sombolestani A."/>
        </authorList>
    </citation>
    <scope>NUCLEOTIDE SEQUENCE [LARGE SCALE GENOMIC DNA]</scope>
    <source>
        <strain evidence="4 6">LMG 26838</strain>
    </source>
</reference>
<dbReference type="InterPro" id="IPR011250">
    <property type="entry name" value="OMP/PagP_B-barrel"/>
</dbReference>
<evidence type="ECO:0000313" key="4">
    <source>
        <dbReference type="EMBL" id="NVN29041.1"/>
    </source>
</evidence>
<dbReference type="EMBL" id="JABXXQ010000010">
    <property type="protein sequence ID" value="NVN29041.1"/>
    <property type="molecule type" value="Genomic_DNA"/>
</dbReference>
<dbReference type="Gene3D" id="2.40.160.20">
    <property type="match status" value="1"/>
</dbReference>
<dbReference type="Proteomes" id="UP000557688">
    <property type="component" value="Unassembled WGS sequence"/>
</dbReference>
<organism evidence="4 6">
    <name type="scientific">Endobacter medicaginis</name>
    <dbReference type="NCBI Taxonomy" id="1181271"/>
    <lineage>
        <taxon>Bacteria</taxon>
        <taxon>Pseudomonadati</taxon>
        <taxon>Pseudomonadota</taxon>
        <taxon>Alphaproteobacteria</taxon>
        <taxon>Acetobacterales</taxon>
        <taxon>Acetobacteraceae</taxon>
        <taxon>Endobacter</taxon>
    </lineage>
</organism>
<keyword evidence="2" id="KW-0732">Signal</keyword>
<evidence type="ECO:0000313" key="6">
    <source>
        <dbReference type="Proteomes" id="UP000565205"/>
    </source>
</evidence>
<dbReference type="Proteomes" id="UP000565205">
    <property type="component" value="Unassembled WGS sequence"/>
</dbReference>
<dbReference type="RefSeq" id="WP_176621773.1">
    <property type="nucleotide sequence ID" value="NZ_JABXXQ010000010.1"/>
</dbReference>
<comment type="similarity">
    <text evidence="1">Belongs to the OmpW/AlkL family.</text>
</comment>
<accession>A0A850NGN9</accession>
<sequence>MMRKTLIAPMLLGLALAAPAAQAGDFINLGDAFVPAHAGMFEVRLRAVGVLTQDNGSSVSAIGGKVETTNQVIPELDFSYFIVDNLAVELIAGASRHNIAASGTALGHVDVGSTWVLPPTLTLQYHFAPHSRIDPYVGAGMTAAFFFATKAAGGAVTSVGLKNTLSPAFQLGADIALGGHWVANVDVKQTLIQTTAKIDGGALHAHTHLDPTLVGVGIGYRF</sequence>
<proteinExistence type="inferred from homology"/>
<keyword evidence="5" id="KW-1185">Reference proteome</keyword>
<evidence type="ECO:0000313" key="5">
    <source>
        <dbReference type="Proteomes" id="UP000557688"/>
    </source>
</evidence>
<dbReference type="GO" id="GO:0055085">
    <property type="term" value="P:transmembrane transport"/>
    <property type="evidence" value="ECO:0007669"/>
    <property type="project" value="TreeGrafter"/>
</dbReference>
<evidence type="ECO:0000256" key="1">
    <source>
        <dbReference type="ARBA" id="ARBA00009330"/>
    </source>
</evidence>
<protein>
    <submittedName>
        <fullName evidence="4">OmpW family protein</fullName>
    </submittedName>
    <submittedName>
        <fullName evidence="3">Outer membrane protein</fullName>
    </submittedName>
</protein>
<dbReference type="PANTHER" id="PTHR36920">
    <property type="match status" value="1"/>
</dbReference>
<comment type="caution">
    <text evidence="4">The sequence shown here is derived from an EMBL/GenBank/DDBJ whole genome shotgun (WGS) entry which is preliminary data.</text>
</comment>
<feature type="signal peptide" evidence="2">
    <location>
        <begin position="1"/>
        <end position="23"/>
    </location>
</feature>
<evidence type="ECO:0000256" key="2">
    <source>
        <dbReference type="SAM" id="SignalP"/>
    </source>
</evidence>
<reference evidence="3 5" key="2">
    <citation type="submission" date="2020-08" db="EMBL/GenBank/DDBJ databases">
        <title>Genomic Encyclopedia of Type Strains, Phase III (KMG-III): the genomes of soil and plant-associated and newly described type strains.</title>
        <authorList>
            <person name="Whitman W."/>
        </authorList>
    </citation>
    <scope>NUCLEOTIDE SEQUENCE [LARGE SCALE GENOMIC DNA]</scope>
    <source>
        <strain evidence="3 5">CECT 8088</strain>
    </source>
</reference>
<dbReference type="EMBL" id="JACHXV010000001">
    <property type="protein sequence ID" value="MBB3172383.1"/>
    <property type="molecule type" value="Genomic_DNA"/>
</dbReference>
<dbReference type="InterPro" id="IPR005618">
    <property type="entry name" value="OMPW"/>
</dbReference>
<evidence type="ECO:0000313" key="3">
    <source>
        <dbReference type="EMBL" id="MBB3172383.1"/>
    </source>
</evidence>
<feature type="chain" id="PRO_5036418677" evidence="2">
    <location>
        <begin position="24"/>
        <end position="222"/>
    </location>
</feature>
<dbReference type="Pfam" id="PF03922">
    <property type="entry name" value="OmpW"/>
    <property type="match status" value="1"/>
</dbReference>
<gene>
    <name evidence="3" type="ORF">FHR90_000189</name>
    <name evidence="4" type="ORF">HUK83_01600</name>
</gene>
<dbReference type="PANTHER" id="PTHR36920:SF1">
    <property type="entry name" value="OUTER MEMBRANE PROTEIN W"/>
    <property type="match status" value="1"/>
</dbReference>
<dbReference type="GO" id="GO:0019867">
    <property type="term" value="C:outer membrane"/>
    <property type="evidence" value="ECO:0007669"/>
    <property type="project" value="InterPro"/>
</dbReference>
<dbReference type="AlphaFoldDB" id="A0A850NGN9"/>